<dbReference type="SUPFAM" id="SSF50249">
    <property type="entry name" value="Nucleic acid-binding proteins"/>
    <property type="match status" value="1"/>
</dbReference>
<evidence type="ECO:0000256" key="5">
    <source>
        <dbReference type="ARBA" id="ARBA00022705"/>
    </source>
</evidence>
<evidence type="ECO:0000256" key="8">
    <source>
        <dbReference type="ARBA" id="ARBA00022833"/>
    </source>
</evidence>
<dbReference type="Pfam" id="PF01653">
    <property type="entry name" value="DNA_ligase_aden"/>
    <property type="match status" value="1"/>
</dbReference>
<dbReference type="Gene3D" id="3.30.470.30">
    <property type="entry name" value="DNA ligase/mRNA capping enzyme"/>
    <property type="match status" value="1"/>
</dbReference>
<dbReference type="Gene3D" id="1.10.150.20">
    <property type="entry name" value="5' to 3' exonuclease, C-terminal subdomain"/>
    <property type="match status" value="2"/>
</dbReference>
<dbReference type="CDD" id="cd17748">
    <property type="entry name" value="BRCT_DNA_ligase_like"/>
    <property type="match status" value="1"/>
</dbReference>
<evidence type="ECO:0000256" key="3">
    <source>
        <dbReference type="ARBA" id="ARBA00013308"/>
    </source>
</evidence>
<dbReference type="SUPFAM" id="SSF52113">
    <property type="entry name" value="BRCT domain"/>
    <property type="match status" value="1"/>
</dbReference>
<dbReference type="EC" id="6.5.1.2" evidence="2 14"/>
<feature type="binding site" evidence="14">
    <location>
        <position position="154"/>
    </location>
    <ligand>
        <name>NAD(+)</name>
        <dbReference type="ChEBI" id="CHEBI:57540"/>
    </ligand>
</feature>
<evidence type="ECO:0000256" key="4">
    <source>
        <dbReference type="ARBA" id="ARBA00022598"/>
    </source>
</evidence>
<dbReference type="InterPro" id="IPR018239">
    <property type="entry name" value="DNA_ligase_AS"/>
</dbReference>
<comment type="catalytic activity">
    <reaction evidence="12 14">
        <text>NAD(+) + (deoxyribonucleotide)n-3'-hydroxyl + 5'-phospho-(deoxyribonucleotide)m = (deoxyribonucleotide)n+m + AMP + beta-nicotinamide D-nucleotide.</text>
        <dbReference type="EC" id="6.5.1.2"/>
    </reaction>
</comment>
<comment type="caution">
    <text evidence="16">The sequence shown here is derived from an EMBL/GenBank/DDBJ whole genome shotgun (WGS) entry which is preliminary data.</text>
</comment>
<dbReference type="GO" id="GO:0003677">
    <property type="term" value="F:DNA binding"/>
    <property type="evidence" value="ECO:0007669"/>
    <property type="project" value="InterPro"/>
</dbReference>
<dbReference type="EMBL" id="PFBE01000039">
    <property type="protein sequence ID" value="PIT91575.1"/>
    <property type="molecule type" value="Genomic_DNA"/>
</dbReference>
<keyword evidence="11 14" id="KW-0234">DNA repair</keyword>
<dbReference type="GO" id="GO:0046872">
    <property type="term" value="F:metal ion binding"/>
    <property type="evidence" value="ECO:0007669"/>
    <property type="project" value="UniProtKB-KW"/>
</dbReference>
<keyword evidence="14" id="KW-0464">Manganese</keyword>
<organism evidence="16 17">
    <name type="scientific">Candidatus Jorgensenbacteria bacterium CG10_big_fil_rev_8_21_14_0_10_54_38</name>
    <dbReference type="NCBI Taxonomy" id="1974593"/>
    <lineage>
        <taxon>Bacteria</taxon>
        <taxon>Candidatus Joergenseniibacteriota</taxon>
    </lineage>
</organism>
<evidence type="ECO:0000259" key="15">
    <source>
        <dbReference type="PROSITE" id="PS50172"/>
    </source>
</evidence>
<dbReference type="PROSITE" id="PS50172">
    <property type="entry name" value="BRCT"/>
    <property type="match status" value="1"/>
</dbReference>
<feature type="binding site" evidence="14">
    <location>
        <begin position="83"/>
        <end position="84"/>
    </location>
    <ligand>
        <name>NAD(+)</name>
        <dbReference type="ChEBI" id="CHEBI:57540"/>
    </ligand>
</feature>
<evidence type="ECO:0000313" key="16">
    <source>
        <dbReference type="EMBL" id="PIT91575.1"/>
    </source>
</evidence>
<keyword evidence="6 14" id="KW-0479">Metal-binding</keyword>
<dbReference type="InterPro" id="IPR010994">
    <property type="entry name" value="RuvA_2-like"/>
</dbReference>
<feature type="binding site" evidence="14">
    <location>
        <position position="457"/>
    </location>
    <ligand>
        <name>Zn(2+)</name>
        <dbReference type="ChEBI" id="CHEBI:29105"/>
    </ligand>
</feature>
<comment type="function">
    <text evidence="1 14">DNA ligase that catalyzes the formation of phosphodiester linkages between 5'-phosphoryl and 3'-hydroxyl groups in double-stranded DNA using NAD as a coenzyme and as the energy source for the reaction. It is essential for DNA replication and repair of damaged DNA.</text>
</comment>
<dbReference type="InterPro" id="IPR036420">
    <property type="entry name" value="BRCT_dom_sf"/>
</dbReference>
<feature type="binding site" evidence="14">
    <location>
        <position position="347"/>
    </location>
    <ligand>
        <name>NAD(+)</name>
        <dbReference type="ChEBI" id="CHEBI:57540"/>
    </ligand>
</feature>
<dbReference type="SMART" id="SM00292">
    <property type="entry name" value="BRCT"/>
    <property type="match status" value="1"/>
</dbReference>
<evidence type="ECO:0000256" key="14">
    <source>
        <dbReference type="HAMAP-Rule" id="MF_01588"/>
    </source>
</evidence>
<dbReference type="CDD" id="cd00114">
    <property type="entry name" value="LIGANc"/>
    <property type="match status" value="1"/>
</dbReference>
<gene>
    <name evidence="14" type="primary">ligA</name>
    <name evidence="16" type="ORF">COU12_02395</name>
</gene>
<evidence type="ECO:0000256" key="2">
    <source>
        <dbReference type="ARBA" id="ARBA00012722"/>
    </source>
</evidence>
<keyword evidence="4 14" id="KW-0436">Ligase</keyword>
<dbReference type="SMART" id="SM00532">
    <property type="entry name" value="LIGANc"/>
    <property type="match status" value="1"/>
</dbReference>
<name>A0A2M6WFN4_9BACT</name>
<dbReference type="InterPro" id="IPR001357">
    <property type="entry name" value="BRCT_dom"/>
</dbReference>
<dbReference type="Gene3D" id="3.40.50.10190">
    <property type="entry name" value="BRCT domain"/>
    <property type="match status" value="1"/>
</dbReference>
<comment type="caution">
    <text evidence="14">Lacks conserved residue(s) required for the propagation of feature annotation.</text>
</comment>
<dbReference type="InterPro" id="IPR001679">
    <property type="entry name" value="DNA_ligase"/>
</dbReference>
<comment type="cofactor">
    <cofactor evidence="14">
        <name>Mg(2+)</name>
        <dbReference type="ChEBI" id="CHEBI:18420"/>
    </cofactor>
    <cofactor evidence="14">
        <name>Mn(2+)</name>
        <dbReference type="ChEBI" id="CHEBI:29035"/>
    </cofactor>
</comment>
<dbReference type="NCBIfam" id="TIGR00575">
    <property type="entry name" value="dnlj"/>
    <property type="match status" value="1"/>
</dbReference>
<dbReference type="GO" id="GO:0006281">
    <property type="term" value="P:DNA repair"/>
    <property type="evidence" value="ECO:0007669"/>
    <property type="project" value="UniProtKB-KW"/>
</dbReference>
<evidence type="ECO:0000256" key="9">
    <source>
        <dbReference type="ARBA" id="ARBA00022842"/>
    </source>
</evidence>
<dbReference type="Pfam" id="PF00533">
    <property type="entry name" value="BRCT"/>
    <property type="match status" value="1"/>
</dbReference>
<dbReference type="PANTHER" id="PTHR23389:SF9">
    <property type="entry name" value="DNA LIGASE"/>
    <property type="match status" value="1"/>
</dbReference>
<feature type="active site" description="N6-AMP-lysine intermediate" evidence="14">
    <location>
        <position position="133"/>
    </location>
</feature>
<comment type="similarity">
    <text evidence="13 14">Belongs to the NAD-dependent DNA ligase family. LigA subfamily.</text>
</comment>
<dbReference type="Gene3D" id="6.20.10.30">
    <property type="match status" value="1"/>
</dbReference>
<dbReference type="Pfam" id="PF12826">
    <property type="entry name" value="HHH_2"/>
    <property type="match status" value="1"/>
</dbReference>
<dbReference type="Gene3D" id="1.10.287.610">
    <property type="entry name" value="Helix hairpin bin"/>
    <property type="match status" value="1"/>
</dbReference>
<dbReference type="InterPro" id="IPR013840">
    <property type="entry name" value="DNAligase_N"/>
</dbReference>
<sequence>MDIREAHVRVSKLRAEVERARYAYHVLDKELISPEALDSLKKELFDLEQQFPELITPDSPTQRVAGHALAQFRKVRHFSPMLSFNDVFSESDFRAWFERVENYLGRPLTDAEKLQRKSALNQRESAMFYCELKIDGLAIELLYEDGVLVQGSTRGDGRVGEEVTQNLRTVEAIPLRFLPPDEVAKNLKEAGLNPNRYTLTPKRLVVRGEVFLTKREFARINREQEARGGKTYANPRNIAAGSIRQLDPKVTASRRLDSFQYAVVTDVGQRTHDEEHIFLKALGFKTNPWNKLTHSLQEAIAFRDHWGAHREKLPYEIDGAVVILNDNATFAAAGVVGKAPRGAIAYKFSPREATTVVEDIKVQVGRTGALTPVAVLRAIEVGGTTITHATLHNEDEVKRLGIRIGDTVVVSRAGDVIPQVTQVLTHLRTGKEKPFRMPDRCPVDGSRAVKEGAITRCGNPRCAARHRESLRHFAARNAFDIRGLGGKIIDRFLDEGLIGDAADIFTLRAGDIAVLERFGERSAENIVREVEKKKRVTLPRFLFGLGILHVGEETAIVLTHEISKSKFLISKPTDILRVFQKLSIEDLQKIQDIGPKVSESIYNWFRELRNIKLLEKLEKVGVEIATEKLKALRQRRIRLRRKSSKLKGFTFVLTGTLKTMSRDEAKEKIRALGGDISESVSKRTSYVVAGKEPGSKLENAKKLGVSLLNEGSFLKLMQKMRYIGDTLVLPDVSEKE</sequence>
<evidence type="ECO:0000256" key="6">
    <source>
        <dbReference type="ARBA" id="ARBA00022723"/>
    </source>
</evidence>
<dbReference type="GO" id="GO:0003911">
    <property type="term" value="F:DNA ligase (NAD+) activity"/>
    <property type="evidence" value="ECO:0007669"/>
    <property type="project" value="UniProtKB-UniRule"/>
</dbReference>
<keyword evidence="7 14" id="KW-0227">DNA damage</keyword>
<dbReference type="InterPro" id="IPR004150">
    <property type="entry name" value="NAD_DNA_ligase_OB"/>
</dbReference>
<keyword evidence="5 14" id="KW-0235">DNA replication</keyword>
<dbReference type="NCBIfam" id="NF005932">
    <property type="entry name" value="PRK07956.1"/>
    <property type="match status" value="1"/>
</dbReference>
<evidence type="ECO:0000256" key="1">
    <source>
        <dbReference type="ARBA" id="ARBA00004067"/>
    </source>
</evidence>
<dbReference type="InterPro" id="IPR003583">
    <property type="entry name" value="Hlx-hairpin-Hlx_DNA-bd_motif"/>
</dbReference>
<dbReference type="Proteomes" id="UP000229530">
    <property type="component" value="Unassembled WGS sequence"/>
</dbReference>
<dbReference type="SUPFAM" id="SSF56091">
    <property type="entry name" value="DNA ligase/mRNA capping enzyme, catalytic domain"/>
    <property type="match status" value="1"/>
</dbReference>
<dbReference type="PIRSF" id="PIRSF001604">
    <property type="entry name" value="LigA"/>
    <property type="match status" value="1"/>
</dbReference>
<dbReference type="InterPro" id="IPR013839">
    <property type="entry name" value="DNAligase_adenylation"/>
</dbReference>
<dbReference type="InterPro" id="IPR041663">
    <property type="entry name" value="DisA/LigA_HHH"/>
</dbReference>
<protein>
    <recommendedName>
        <fullName evidence="3 14">DNA ligase</fullName>
        <ecNumber evidence="2 14">6.5.1.2</ecNumber>
    </recommendedName>
    <alternativeName>
        <fullName evidence="14">Polydeoxyribonucleotide synthase [NAD(+)]</fullName>
    </alternativeName>
</protein>
<dbReference type="FunFam" id="1.10.150.20:FF:000007">
    <property type="entry name" value="DNA ligase"/>
    <property type="match status" value="1"/>
</dbReference>
<proteinExistence type="inferred from homology"/>
<dbReference type="PROSITE" id="PS01055">
    <property type="entry name" value="DNA_LIGASE_N1"/>
    <property type="match status" value="1"/>
</dbReference>
<evidence type="ECO:0000256" key="13">
    <source>
        <dbReference type="ARBA" id="ARBA00060881"/>
    </source>
</evidence>
<evidence type="ECO:0000256" key="10">
    <source>
        <dbReference type="ARBA" id="ARBA00023027"/>
    </source>
</evidence>
<dbReference type="FunFam" id="2.40.50.140:FF:000012">
    <property type="entry name" value="DNA ligase"/>
    <property type="match status" value="1"/>
</dbReference>
<accession>A0A2M6WFN4</accession>
<evidence type="ECO:0000256" key="11">
    <source>
        <dbReference type="ARBA" id="ARBA00023204"/>
    </source>
</evidence>
<dbReference type="HAMAP" id="MF_01588">
    <property type="entry name" value="DNA_ligase_A"/>
    <property type="match status" value="1"/>
</dbReference>
<dbReference type="GO" id="GO:0006260">
    <property type="term" value="P:DNA replication"/>
    <property type="evidence" value="ECO:0007669"/>
    <property type="project" value="UniProtKB-KW"/>
</dbReference>
<feature type="binding site" evidence="14">
    <location>
        <position position="131"/>
    </location>
    <ligand>
        <name>NAD(+)</name>
        <dbReference type="ChEBI" id="CHEBI:57540"/>
    </ligand>
</feature>
<dbReference type="SMART" id="SM00278">
    <property type="entry name" value="HhH1"/>
    <property type="match status" value="3"/>
</dbReference>
<feature type="binding site" evidence="14">
    <location>
        <position position="209"/>
    </location>
    <ligand>
        <name>NAD(+)</name>
        <dbReference type="ChEBI" id="CHEBI:57540"/>
    </ligand>
</feature>
<dbReference type="InterPro" id="IPR012340">
    <property type="entry name" value="NA-bd_OB-fold"/>
</dbReference>
<feature type="domain" description="BRCT" evidence="15">
    <location>
        <begin position="641"/>
        <end position="736"/>
    </location>
</feature>
<evidence type="ECO:0000256" key="7">
    <source>
        <dbReference type="ARBA" id="ARBA00022763"/>
    </source>
</evidence>
<feature type="binding site" evidence="14">
    <location>
        <position position="462"/>
    </location>
    <ligand>
        <name>Zn(2+)</name>
        <dbReference type="ChEBI" id="CHEBI:29105"/>
    </ligand>
</feature>
<evidence type="ECO:0000313" key="17">
    <source>
        <dbReference type="Proteomes" id="UP000229530"/>
    </source>
</evidence>
<keyword evidence="10 14" id="KW-0520">NAD</keyword>
<dbReference type="Gene3D" id="2.40.50.140">
    <property type="entry name" value="Nucleic acid-binding proteins"/>
    <property type="match status" value="1"/>
</dbReference>
<dbReference type="AlphaFoldDB" id="A0A2M6WFN4"/>
<feature type="binding site" evidence="14">
    <location>
        <position position="441"/>
    </location>
    <ligand>
        <name>Zn(2+)</name>
        <dbReference type="ChEBI" id="CHEBI:29105"/>
    </ligand>
</feature>
<keyword evidence="9 14" id="KW-0460">Magnesium</keyword>
<evidence type="ECO:0000256" key="12">
    <source>
        <dbReference type="ARBA" id="ARBA00034005"/>
    </source>
</evidence>
<dbReference type="Pfam" id="PF03120">
    <property type="entry name" value="OB_DNA_ligase"/>
    <property type="match status" value="1"/>
</dbReference>
<keyword evidence="8 14" id="KW-0862">Zinc</keyword>
<dbReference type="GO" id="GO:0005829">
    <property type="term" value="C:cytosol"/>
    <property type="evidence" value="ECO:0007669"/>
    <property type="project" value="TreeGrafter"/>
</dbReference>
<dbReference type="SUPFAM" id="SSF47781">
    <property type="entry name" value="RuvA domain 2-like"/>
    <property type="match status" value="1"/>
</dbReference>
<reference evidence="17" key="1">
    <citation type="submission" date="2017-09" db="EMBL/GenBank/DDBJ databases">
        <title>Depth-based differentiation of microbial function through sediment-hosted aquifers and enrichment of novel symbionts in the deep terrestrial subsurface.</title>
        <authorList>
            <person name="Probst A.J."/>
            <person name="Ladd B."/>
            <person name="Jarett J.K."/>
            <person name="Geller-Mcgrath D.E."/>
            <person name="Sieber C.M.K."/>
            <person name="Emerson J.B."/>
            <person name="Anantharaman K."/>
            <person name="Thomas B.C."/>
            <person name="Malmstrom R."/>
            <person name="Stieglmeier M."/>
            <person name="Klingl A."/>
            <person name="Woyke T."/>
            <person name="Ryan C.M."/>
            <person name="Banfield J.F."/>
        </authorList>
    </citation>
    <scope>NUCLEOTIDE SEQUENCE [LARGE SCALE GENOMIC DNA]</scope>
</reference>
<dbReference type="PANTHER" id="PTHR23389">
    <property type="entry name" value="CHROMOSOME TRANSMISSION FIDELITY FACTOR 18"/>
    <property type="match status" value="1"/>
</dbReference>